<feature type="region of interest" description="Disordered" evidence="1">
    <location>
        <begin position="1"/>
        <end position="109"/>
    </location>
</feature>
<sequence length="141" mass="15028">MNTNSKQGTENTHTTPPPTNHPTTPKLRNHYTIPDDTLNNTHKTYPTPAAPGGAPGPPKRNSPSNIEVFSPEQNSSIIYPHHHTSPAALSHLCSSPPPPALRAPRRRAGRPLAGQVVLMRLGPTVPGPKPPFACPRASARG</sequence>
<accession>A0AAN8BDR7</accession>
<organism evidence="2 3">
    <name type="scientific">Champsocephalus esox</name>
    <name type="common">pike icefish</name>
    <dbReference type="NCBI Taxonomy" id="159716"/>
    <lineage>
        <taxon>Eukaryota</taxon>
        <taxon>Metazoa</taxon>
        <taxon>Chordata</taxon>
        <taxon>Craniata</taxon>
        <taxon>Vertebrata</taxon>
        <taxon>Euteleostomi</taxon>
        <taxon>Actinopterygii</taxon>
        <taxon>Neopterygii</taxon>
        <taxon>Teleostei</taxon>
        <taxon>Neoteleostei</taxon>
        <taxon>Acanthomorphata</taxon>
        <taxon>Eupercaria</taxon>
        <taxon>Perciformes</taxon>
        <taxon>Notothenioidei</taxon>
        <taxon>Channichthyidae</taxon>
        <taxon>Champsocephalus</taxon>
    </lineage>
</organism>
<feature type="compositionally biased region" description="Polar residues" evidence="1">
    <location>
        <begin position="1"/>
        <end position="10"/>
    </location>
</feature>
<feature type="region of interest" description="Disordered" evidence="1">
    <location>
        <begin position="121"/>
        <end position="141"/>
    </location>
</feature>
<proteinExistence type="predicted"/>
<reference evidence="2 3" key="1">
    <citation type="journal article" date="2023" name="Mol. Biol. Evol.">
        <title>Genomics of Secondarily Temperate Adaptation in the Only Non-Antarctic Icefish.</title>
        <authorList>
            <person name="Rivera-Colon A.G."/>
            <person name="Rayamajhi N."/>
            <person name="Minhas B.F."/>
            <person name="Madrigal G."/>
            <person name="Bilyk K.T."/>
            <person name="Yoon V."/>
            <person name="Hune M."/>
            <person name="Gregory S."/>
            <person name="Cheng C.H.C."/>
            <person name="Catchen J.M."/>
        </authorList>
    </citation>
    <scope>NUCLEOTIDE SEQUENCE [LARGE SCALE GENOMIC DNA]</scope>
    <source>
        <strain evidence="2">JC2023a</strain>
    </source>
</reference>
<evidence type="ECO:0000256" key="1">
    <source>
        <dbReference type="SAM" id="MobiDB-lite"/>
    </source>
</evidence>
<keyword evidence="3" id="KW-1185">Reference proteome</keyword>
<dbReference type="AlphaFoldDB" id="A0AAN8BDR7"/>
<evidence type="ECO:0000313" key="2">
    <source>
        <dbReference type="EMBL" id="KAK5882897.1"/>
    </source>
</evidence>
<dbReference type="Proteomes" id="UP001335648">
    <property type="component" value="Unassembled WGS sequence"/>
</dbReference>
<dbReference type="EMBL" id="JAULUE010002062">
    <property type="protein sequence ID" value="KAK5882897.1"/>
    <property type="molecule type" value="Genomic_DNA"/>
</dbReference>
<name>A0AAN8BDR7_9TELE</name>
<feature type="compositionally biased region" description="Polar residues" evidence="1">
    <location>
        <begin position="61"/>
        <end position="77"/>
    </location>
</feature>
<gene>
    <name evidence="2" type="ORF">CesoFtcFv8_021438</name>
</gene>
<evidence type="ECO:0000313" key="3">
    <source>
        <dbReference type="Proteomes" id="UP001335648"/>
    </source>
</evidence>
<protein>
    <submittedName>
        <fullName evidence="2">Uncharacterized protein</fullName>
    </submittedName>
</protein>
<comment type="caution">
    <text evidence="2">The sequence shown here is derived from an EMBL/GenBank/DDBJ whole genome shotgun (WGS) entry which is preliminary data.</text>
</comment>